<dbReference type="NCBIfam" id="NF002328">
    <property type="entry name" value="PRK01286.1-3"/>
    <property type="match status" value="1"/>
</dbReference>
<name>A0ABY7NRH4_9SPHN</name>
<comment type="similarity">
    <text evidence="2">Belongs to the dGTPase family. Type 2 subfamily.</text>
</comment>
<dbReference type="InterPro" id="IPR006261">
    <property type="entry name" value="dGTPase"/>
</dbReference>
<dbReference type="NCBIfam" id="NF002326">
    <property type="entry name" value="PRK01286.1-1"/>
    <property type="match status" value="1"/>
</dbReference>
<evidence type="ECO:0000256" key="2">
    <source>
        <dbReference type="HAMAP-Rule" id="MF_01212"/>
    </source>
</evidence>
<keyword evidence="5" id="KW-1185">Reference proteome</keyword>
<dbReference type="NCBIfam" id="TIGR01353">
    <property type="entry name" value="dGTP_triPase"/>
    <property type="match status" value="1"/>
</dbReference>
<feature type="domain" description="HD" evidence="3">
    <location>
        <begin position="65"/>
        <end position="200"/>
    </location>
</feature>
<dbReference type="InterPro" id="IPR023023">
    <property type="entry name" value="dNTPase_2"/>
</dbReference>
<dbReference type="EMBL" id="CP115174">
    <property type="protein sequence ID" value="WBO23400.1"/>
    <property type="molecule type" value="Genomic_DNA"/>
</dbReference>
<dbReference type="PANTHER" id="PTHR11373">
    <property type="entry name" value="DEOXYNUCLEOSIDE TRIPHOSPHATE TRIPHOSPHOHYDROLASE"/>
    <property type="match status" value="1"/>
</dbReference>
<evidence type="ECO:0000259" key="3">
    <source>
        <dbReference type="PROSITE" id="PS51831"/>
    </source>
</evidence>
<dbReference type="Gene3D" id="1.10.3210.10">
    <property type="entry name" value="Hypothetical protein af1432"/>
    <property type="match status" value="1"/>
</dbReference>
<sequence>MIALYAADPAASRGRLHEEAGGETRGPRNAFQRDRDRIIHAIAFRRLRHKTQVFVAPDGDHFRVRLTHSLEVAQIGRTIARALGLDEDLTEALCLAHDIGHPPFGHAGEDALKAATMAAGGFDHNAHTLRILTRLESPYPRWDGLNLTWDMLEGLAKHNGPVRHPGWALAEADAAFPLELGSWPSLEAQVAAIADDIAYDNHDIDDGLRAGLLDLEALCTVPLVADRWRAVTARHPDCIQPDRLRRELVRDQIGVMVNDVIEESRRRIAESGVETVADVRAAGRQLAGFSAAMAADERALKRFMYATLYHSPSQLEVAQAARALLARLFEAYVAEPALLPEEWRATLPDHEPDRTRHIADFIAGMTDRYAIARHREVVGPVAMPEGF</sequence>
<organism evidence="4 5">
    <name type="scientific">Sphingomonas abietis</name>
    <dbReference type="NCBI Taxonomy" id="3012344"/>
    <lineage>
        <taxon>Bacteria</taxon>
        <taxon>Pseudomonadati</taxon>
        <taxon>Pseudomonadota</taxon>
        <taxon>Alphaproteobacteria</taxon>
        <taxon>Sphingomonadales</taxon>
        <taxon>Sphingomonadaceae</taxon>
        <taxon>Sphingomonas</taxon>
    </lineage>
</organism>
<gene>
    <name evidence="4" type="ORF">PBT88_04520</name>
</gene>
<proteinExistence type="inferred from homology"/>
<dbReference type="PANTHER" id="PTHR11373:SF43">
    <property type="entry name" value="DEOXYGUANOSINETRIPHOSPHATE TRIPHOSPHOHYDROLASE-LIKE PROTEIN"/>
    <property type="match status" value="1"/>
</dbReference>
<accession>A0ABY7NRH4</accession>
<protein>
    <recommendedName>
        <fullName evidence="2">Deoxyguanosinetriphosphate triphosphohydrolase-like protein</fullName>
    </recommendedName>
</protein>
<evidence type="ECO:0000256" key="1">
    <source>
        <dbReference type="ARBA" id="ARBA00022801"/>
    </source>
</evidence>
<evidence type="ECO:0000313" key="5">
    <source>
        <dbReference type="Proteomes" id="UP001210865"/>
    </source>
</evidence>
<dbReference type="CDD" id="cd00077">
    <property type="entry name" value="HDc"/>
    <property type="match status" value="1"/>
</dbReference>
<evidence type="ECO:0000313" key="4">
    <source>
        <dbReference type="EMBL" id="WBO23400.1"/>
    </source>
</evidence>
<dbReference type="Proteomes" id="UP001210865">
    <property type="component" value="Chromosome"/>
</dbReference>
<dbReference type="InterPro" id="IPR006674">
    <property type="entry name" value="HD_domain"/>
</dbReference>
<dbReference type="InterPro" id="IPR003607">
    <property type="entry name" value="HD/PDEase_dom"/>
</dbReference>
<dbReference type="HAMAP" id="MF_01212">
    <property type="entry name" value="dGTPase_type2"/>
    <property type="match status" value="1"/>
</dbReference>
<dbReference type="InterPro" id="IPR026875">
    <property type="entry name" value="PHydrolase_assoc_dom"/>
</dbReference>
<dbReference type="SMART" id="SM00471">
    <property type="entry name" value="HDc"/>
    <property type="match status" value="1"/>
</dbReference>
<dbReference type="Pfam" id="PF01966">
    <property type="entry name" value="HD"/>
    <property type="match status" value="1"/>
</dbReference>
<dbReference type="Pfam" id="PF13286">
    <property type="entry name" value="HD_assoc"/>
    <property type="match status" value="1"/>
</dbReference>
<keyword evidence="1 2" id="KW-0378">Hydrolase</keyword>
<reference evidence="4 5" key="1">
    <citation type="submission" date="2022-12" db="EMBL/GenBank/DDBJ databases">
        <title>Sphingomonas abieness sp. nov., an endophytic bacterium isolated from Abies koreana.</title>
        <authorList>
            <person name="Jiang L."/>
            <person name="Lee J."/>
        </authorList>
    </citation>
    <scope>NUCLEOTIDE SEQUENCE [LARGE SCALE GENOMIC DNA]</scope>
    <source>
        <strain evidence="5">PAMB 00755</strain>
    </source>
</reference>
<dbReference type="InterPro" id="IPR050135">
    <property type="entry name" value="dGTPase-like"/>
</dbReference>
<dbReference type="SUPFAM" id="SSF109604">
    <property type="entry name" value="HD-domain/PDEase-like"/>
    <property type="match status" value="1"/>
</dbReference>
<dbReference type="RefSeq" id="WP_270078032.1">
    <property type="nucleotide sequence ID" value="NZ_CP115174.1"/>
</dbReference>
<dbReference type="PROSITE" id="PS51831">
    <property type="entry name" value="HD"/>
    <property type="match status" value="1"/>
</dbReference>